<name>A0ABV3PF67_9HYPH</name>
<dbReference type="InterPro" id="IPR043472">
    <property type="entry name" value="Macro_dom-like"/>
</dbReference>
<evidence type="ECO:0000313" key="2">
    <source>
        <dbReference type="EMBL" id="MEW9304277.1"/>
    </source>
</evidence>
<dbReference type="SMART" id="SM00506">
    <property type="entry name" value="A1pp"/>
    <property type="match status" value="1"/>
</dbReference>
<evidence type="ECO:0000259" key="1">
    <source>
        <dbReference type="PROSITE" id="PS51154"/>
    </source>
</evidence>
<gene>
    <name evidence="2" type="ORF">ABXS05_01915</name>
</gene>
<dbReference type="SUPFAM" id="SSF52949">
    <property type="entry name" value="Macro domain-like"/>
    <property type="match status" value="1"/>
</dbReference>
<comment type="caution">
    <text evidence="2">The sequence shown here is derived from an EMBL/GenBank/DDBJ whole genome shotgun (WGS) entry which is preliminary data.</text>
</comment>
<accession>A0ABV3PF67</accession>
<feature type="domain" description="Macro" evidence="1">
    <location>
        <begin position="13"/>
        <end position="211"/>
    </location>
</feature>
<protein>
    <submittedName>
        <fullName evidence="2">Macro domain-containing protein</fullName>
    </submittedName>
</protein>
<dbReference type="Gene3D" id="3.40.220.10">
    <property type="entry name" value="Leucine Aminopeptidase, subunit E, domain 1"/>
    <property type="match status" value="1"/>
</dbReference>
<dbReference type="EMBL" id="JBFNQD010000001">
    <property type="protein sequence ID" value="MEW9304277.1"/>
    <property type="molecule type" value="Genomic_DNA"/>
</dbReference>
<sequence length="211" mass="23084">MRIALVAREDELAKAWSAAFAGLSDTEIYRGSIFDVECEAMVSPANSFGFMDGGIDLLYSRHFGWQVQEHLRRAIFQRHHGELLVGQAEIVETGVPAPAFLIAAPTMRVPMALDENSINPYLATRAVLLLARYGQFPSGPAMGTPLSAHLKTIAFPGMGTGVGRIPAEICARQMRAAYDDVMGGRGSMPQSWAEASERHQLLYSDHPVRLQ</sequence>
<dbReference type="PROSITE" id="PS51154">
    <property type="entry name" value="MACRO"/>
    <property type="match status" value="1"/>
</dbReference>
<keyword evidence="3" id="KW-1185">Reference proteome</keyword>
<proteinExistence type="predicted"/>
<dbReference type="Proteomes" id="UP001555786">
    <property type="component" value="Unassembled WGS sequence"/>
</dbReference>
<dbReference type="InterPro" id="IPR002589">
    <property type="entry name" value="Macro_dom"/>
</dbReference>
<dbReference type="RefSeq" id="WP_367622723.1">
    <property type="nucleotide sequence ID" value="NZ_JBFNQD010000001.1"/>
</dbReference>
<evidence type="ECO:0000313" key="3">
    <source>
        <dbReference type="Proteomes" id="UP001555786"/>
    </source>
</evidence>
<organism evidence="2 3">
    <name type="scientific">Labrys neptuniae</name>
    <dbReference type="NCBI Taxonomy" id="376174"/>
    <lineage>
        <taxon>Bacteria</taxon>
        <taxon>Pseudomonadati</taxon>
        <taxon>Pseudomonadota</taxon>
        <taxon>Alphaproteobacteria</taxon>
        <taxon>Hyphomicrobiales</taxon>
        <taxon>Xanthobacteraceae</taxon>
        <taxon>Labrys</taxon>
    </lineage>
</organism>
<dbReference type="Pfam" id="PF01661">
    <property type="entry name" value="Macro"/>
    <property type="match status" value="1"/>
</dbReference>
<reference evidence="2 3" key="1">
    <citation type="submission" date="2024-07" db="EMBL/GenBank/DDBJ databases">
        <title>Description of Labrys sedimenti sp. nov., isolated from a diclofenac-degrading enrichment culture.</title>
        <authorList>
            <person name="Tancsics A."/>
            <person name="Csepanyi A."/>
        </authorList>
    </citation>
    <scope>NUCLEOTIDE SEQUENCE [LARGE SCALE GENOMIC DNA]</scope>
    <source>
        <strain evidence="2 3">LMG 23578</strain>
    </source>
</reference>